<evidence type="ECO:0000313" key="1">
    <source>
        <dbReference type="EMBL" id="QHT82720.1"/>
    </source>
</evidence>
<dbReference type="AlphaFoldDB" id="A0A6C0HQT2"/>
<accession>A0A6C0HQT2</accession>
<organism evidence="1">
    <name type="scientific">viral metagenome</name>
    <dbReference type="NCBI Taxonomy" id="1070528"/>
    <lineage>
        <taxon>unclassified sequences</taxon>
        <taxon>metagenomes</taxon>
        <taxon>organismal metagenomes</taxon>
    </lineage>
</organism>
<sequence>MADMHNDDKLCFARNYRTSDGKKKKLLIFGCGDVGTTIRNAVTGEKYYGQKVGTKSEDIYFKARLCTGEFGNEIPMLFYDSAEQFEKHLGGSVEQSIKDKVALRQRLARVLAEDDRKPRMNVVVR</sequence>
<dbReference type="EMBL" id="MN740003">
    <property type="protein sequence ID" value="QHT82720.1"/>
    <property type="molecule type" value="Genomic_DNA"/>
</dbReference>
<reference evidence="1" key="1">
    <citation type="journal article" date="2020" name="Nature">
        <title>Giant virus diversity and host interactions through global metagenomics.</title>
        <authorList>
            <person name="Schulz F."/>
            <person name="Roux S."/>
            <person name="Paez-Espino D."/>
            <person name="Jungbluth S."/>
            <person name="Walsh D.A."/>
            <person name="Denef V.J."/>
            <person name="McMahon K.D."/>
            <person name="Konstantinidis K.T."/>
            <person name="Eloe-Fadrosh E.A."/>
            <person name="Kyrpides N.C."/>
            <person name="Woyke T."/>
        </authorList>
    </citation>
    <scope>NUCLEOTIDE SEQUENCE</scope>
    <source>
        <strain evidence="1">GVMAG-M-3300023184-165</strain>
    </source>
</reference>
<name>A0A6C0HQT2_9ZZZZ</name>
<protein>
    <submittedName>
        <fullName evidence="1">Uncharacterized protein</fullName>
    </submittedName>
</protein>
<proteinExistence type="predicted"/>